<feature type="region of interest" description="Disordered" evidence="1">
    <location>
        <begin position="67"/>
        <end position="99"/>
    </location>
</feature>
<reference evidence="3 4" key="1">
    <citation type="submission" date="2017-03" db="EMBL/GenBank/DDBJ databases">
        <title>A novel TTMV species detected in a children of encephalitis.</title>
        <authorList>
            <person name="Kang Y.-J."/>
            <person name="Zhang W."/>
        </authorList>
    </citation>
    <scope>NUCLEOTIDE SEQUENCE [LARGE SCALE GENOMIC DNA]</scope>
    <source>
        <strain evidence="3">Zhenjiang</strain>
    </source>
</reference>
<feature type="domain" description="Hepatitis TT virus Orf2/Gyrovirus Vp2 N-terminal" evidence="2">
    <location>
        <begin position="18"/>
        <end position="55"/>
    </location>
</feature>
<feature type="compositionally biased region" description="Basic and acidic residues" evidence="1">
    <location>
        <begin position="67"/>
        <end position="77"/>
    </location>
</feature>
<sequence>MSDNYHPTILQNDAVHNQLLNSIVGNHDLVCSCDSPLIHITNLIFEFAKPTNFTEKKKTSRKCLGDGDHIGETHGDAAEDGGLSAGDLEKLFAEDNDTG</sequence>
<dbReference type="KEGG" id="vg:80535227"/>
<proteinExistence type="predicted"/>
<dbReference type="RefSeq" id="YP_010797448.1">
    <property type="nucleotide sequence ID" value="NC_076166.1"/>
</dbReference>
<dbReference type="GeneID" id="80535227"/>
<organism evidence="3 4">
    <name type="scientific">TTV-like mini virus</name>
    <dbReference type="NCBI Taxonomy" id="93678"/>
    <lineage>
        <taxon>Viruses</taxon>
        <taxon>Monodnaviria</taxon>
        <taxon>Shotokuvirae</taxon>
        <taxon>Commensaviricota</taxon>
        <taxon>Cardeaviricetes</taxon>
        <taxon>Sanitavirales</taxon>
        <taxon>Anelloviridae</taxon>
        <taxon>Betatorquevirus</taxon>
    </lineage>
</organism>
<evidence type="ECO:0000313" key="3">
    <source>
        <dbReference type="EMBL" id="AVN68372.1"/>
    </source>
</evidence>
<keyword evidence="4" id="KW-1185">Reference proteome</keyword>
<dbReference type="Pfam" id="PF02957">
    <property type="entry name" value="TT_ORF2-like"/>
    <property type="match status" value="1"/>
</dbReference>
<accession>A0A2P1HA19</accession>
<dbReference type="EMBL" id="KY856742">
    <property type="protein sequence ID" value="AVN68372.1"/>
    <property type="molecule type" value="Genomic_DNA"/>
</dbReference>
<evidence type="ECO:0000313" key="4">
    <source>
        <dbReference type="Proteomes" id="UP000677263"/>
    </source>
</evidence>
<name>A0A2P1HA19_9VIRU</name>
<evidence type="ECO:0000256" key="1">
    <source>
        <dbReference type="SAM" id="MobiDB-lite"/>
    </source>
</evidence>
<evidence type="ECO:0000259" key="2">
    <source>
        <dbReference type="Pfam" id="PF02957"/>
    </source>
</evidence>
<dbReference type="InterPro" id="IPR004118">
    <property type="entry name" value="HEV_TT_vir_Orf2/Gyrovir_Vp2_N"/>
</dbReference>
<protein>
    <recommendedName>
        <fullName evidence="2">Hepatitis TT virus Orf2/Gyrovirus Vp2 N-terminal domain-containing protein</fullName>
    </recommendedName>
</protein>
<dbReference type="Proteomes" id="UP000677263">
    <property type="component" value="Segment"/>
</dbReference>